<dbReference type="InterPro" id="IPR011050">
    <property type="entry name" value="Pectin_lyase_fold/virulence"/>
</dbReference>
<accession>A0A9X1VJ50</accession>
<organism evidence="2 3">
    <name type="scientific">Hymenobacter cyanobacteriorum</name>
    <dbReference type="NCBI Taxonomy" id="2926463"/>
    <lineage>
        <taxon>Bacteria</taxon>
        <taxon>Pseudomonadati</taxon>
        <taxon>Bacteroidota</taxon>
        <taxon>Cytophagia</taxon>
        <taxon>Cytophagales</taxon>
        <taxon>Hymenobacteraceae</taxon>
        <taxon>Hymenobacter</taxon>
    </lineage>
</organism>
<sequence>MKHIVSHSPIEYTKQRHLGRLARPLGSLALLLGLASQAQAAVIYTVGATAGANYPTITAALAAVPATLEQDYELRLLDASYVEDVLLTKTGSAINALTIRPAAGVSSVLTGTFTFGAGSAYATLSGNNGTVARALTLRQPNPAAPTVAFGGDANHNVLREATVLGSNSLLTSGVVVVGSGTVAGNDYNALTECFVGNADPAQLPANLVYAVSTSGVNDGFSLTNCELFNFDRTGVLVSTGNGNQWTISNNSFYYNAAALPTAAQTGIDFRPGAIANDATVSGNFIGGQAAGATGGTWTNGGTQNFRGIVMSCGSSIVLTNEVTNNVVREVSLTGVGSTAFTALSVAGGRSELTANTVTNVSNTGTSGVNSLVSQATTILSSFNVSSGQLMVVESGQTVVLGDLTNAGVLNHTGGDILINGNFTNAATGIFAQTLGDIEIKGDMLNSGQFTCSTGKVKLTGAGNQVVSGGLYFNLEVNGGGVKTFSDDAQVYNGIQMLSGILNTGAYRIRLEPLANLAETETSYVLGRVEVRRTPVAGVAETFGGVGLRLLPATGSLLPGLTTVTRTTGTAPSGAAGARAILRYFDIAATTNTGLDAALTIEYFTHELNGVTPANLRFFKSVDNGANWQNKGLSSAGSGYAVLNNVGGFSRWTLADLTAPLPVGLVAFRAERQGRNARLSWETASEQDNRGFGLEVSRDGKTYQQIGYVAAAEGNSSSARRYSFLDTAPDKTGPRYYRLRQDDRSGATHYFAPQRVDFDAEGLALAAYPTQFTSELTVALAAPAATTATLRLLDAAGRTVWQQEQALAPGAAPLRVQPACAAGPYLLTATVGGQVLHQRVVKN</sequence>
<feature type="chain" id="PRO_5040913574" description="Secretion system C-terminal sorting domain-containing protein" evidence="1">
    <location>
        <begin position="41"/>
        <end position="842"/>
    </location>
</feature>
<gene>
    <name evidence="2" type="ORF">MON38_22310</name>
</gene>
<keyword evidence="1" id="KW-0732">Signal</keyword>
<dbReference type="AlphaFoldDB" id="A0A9X1VJ50"/>
<evidence type="ECO:0000313" key="2">
    <source>
        <dbReference type="EMBL" id="MCI1190169.1"/>
    </source>
</evidence>
<keyword evidence="3" id="KW-1185">Reference proteome</keyword>
<proteinExistence type="predicted"/>
<dbReference type="EMBL" id="JALBGC010000008">
    <property type="protein sequence ID" value="MCI1190169.1"/>
    <property type="molecule type" value="Genomic_DNA"/>
</dbReference>
<reference evidence="2" key="1">
    <citation type="submission" date="2022-03" db="EMBL/GenBank/DDBJ databases">
        <title>Bacterial whole genome sequence for Hymenobacter sp. DH14.</title>
        <authorList>
            <person name="Le V."/>
        </authorList>
    </citation>
    <scope>NUCLEOTIDE SEQUENCE</scope>
    <source>
        <strain evidence="2">DH14</strain>
    </source>
</reference>
<dbReference type="SUPFAM" id="SSF51126">
    <property type="entry name" value="Pectin lyase-like"/>
    <property type="match status" value="1"/>
</dbReference>
<evidence type="ECO:0000313" key="3">
    <source>
        <dbReference type="Proteomes" id="UP001139193"/>
    </source>
</evidence>
<comment type="caution">
    <text evidence="2">The sequence shown here is derived from an EMBL/GenBank/DDBJ whole genome shotgun (WGS) entry which is preliminary data.</text>
</comment>
<dbReference type="Proteomes" id="UP001139193">
    <property type="component" value="Unassembled WGS sequence"/>
</dbReference>
<name>A0A9X1VJ50_9BACT</name>
<dbReference type="RefSeq" id="WP_241938378.1">
    <property type="nucleotide sequence ID" value="NZ_JALBGC010000008.1"/>
</dbReference>
<evidence type="ECO:0008006" key="4">
    <source>
        <dbReference type="Google" id="ProtNLM"/>
    </source>
</evidence>
<protein>
    <recommendedName>
        <fullName evidence="4">Secretion system C-terminal sorting domain-containing protein</fullName>
    </recommendedName>
</protein>
<evidence type="ECO:0000256" key="1">
    <source>
        <dbReference type="SAM" id="SignalP"/>
    </source>
</evidence>
<feature type="signal peptide" evidence="1">
    <location>
        <begin position="1"/>
        <end position="40"/>
    </location>
</feature>